<sequence>MSNFVNSGIETVTVEEIWVETSLPIDLILEILERNKLNYPEEIKEIKYKNEIIWSRNEK</sequence>
<dbReference type="Proteomes" id="UP000242616">
    <property type="component" value="Unassembled WGS sequence"/>
</dbReference>
<evidence type="ECO:0000313" key="1">
    <source>
        <dbReference type="EMBL" id="ONN26569.1"/>
    </source>
</evidence>
<comment type="caution">
    <text evidence="1">The sequence shown here is derived from an EMBL/GenBank/DDBJ whole genome shotgun (WGS) entry which is preliminary data.</text>
</comment>
<reference evidence="1 2" key="1">
    <citation type="submission" date="2015-06" db="EMBL/GenBank/DDBJ databases">
        <title>Genome sequencing of Thermotogales isolates from hydrothermal vents.</title>
        <authorList>
            <person name="Haverkamp T.H."/>
            <person name="Kublanov I.V."/>
            <person name="Nesbo C.L."/>
        </authorList>
    </citation>
    <scope>NUCLEOTIDE SEQUENCE [LARGE SCALE GENOMIC DNA]</scope>
    <source>
        <strain evidence="2">ik275mar</strain>
    </source>
</reference>
<evidence type="ECO:0000313" key="2">
    <source>
        <dbReference type="Proteomes" id="UP000242616"/>
    </source>
</evidence>
<organism evidence="1 2">
    <name type="scientific">Thermosipho affectus</name>
    <dbReference type="NCBI Taxonomy" id="660294"/>
    <lineage>
        <taxon>Bacteria</taxon>
        <taxon>Thermotogati</taxon>
        <taxon>Thermotogota</taxon>
        <taxon>Thermotogae</taxon>
        <taxon>Thermotogales</taxon>
        <taxon>Fervidobacteriaceae</taxon>
        <taxon>Thermosipho</taxon>
    </lineage>
</organism>
<proteinExistence type="predicted"/>
<name>A0ABX3IGY4_9BACT</name>
<protein>
    <submittedName>
        <fullName evidence="1">Uncharacterized protein</fullName>
    </submittedName>
</protein>
<keyword evidence="2" id="KW-1185">Reference proteome</keyword>
<gene>
    <name evidence="1" type="ORF">XJ44_08635</name>
</gene>
<accession>A0ABX3IGY4</accession>
<dbReference type="EMBL" id="LBFC01000023">
    <property type="protein sequence ID" value="ONN26569.1"/>
    <property type="molecule type" value="Genomic_DNA"/>
</dbReference>